<feature type="chain" id="PRO_5047410005" evidence="1">
    <location>
        <begin position="19"/>
        <end position="143"/>
    </location>
</feature>
<evidence type="ECO:0000313" key="3">
    <source>
        <dbReference type="Proteomes" id="UP000823775"/>
    </source>
</evidence>
<comment type="caution">
    <text evidence="2">The sequence shown here is derived from an EMBL/GenBank/DDBJ whole genome shotgun (WGS) entry which is preliminary data.</text>
</comment>
<dbReference type="Proteomes" id="UP000823775">
    <property type="component" value="Unassembled WGS sequence"/>
</dbReference>
<feature type="signal peptide" evidence="1">
    <location>
        <begin position="1"/>
        <end position="18"/>
    </location>
</feature>
<protein>
    <submittedName>
        <fullName evidence="2">Uncharacterized protein</fullName>
    </submittedName>
</protein>
<evidence type="ECO:0000256" key="1">
    <source>
        <dbReference type="SAM" id="SignalP"/>
    </source>
</evidence>
<sequence>WFWVVLFIGGAPSEGIPAVVIMEDLVVLLRSCLVAGEKKERTGRSGDGGSGIWRCFAGVAASGEREVRRLVGEGDFGGVLLLAVVCCRKRWGEGREGGPASVSGDAGRVKEKGVGTAALVFRKRGENDEVGGWVLEGEKRNEK</sequence>
<keyword evidence="3" id="KW-1185">Reference proteome</keyword>
<organism evidence="2 3">
    <name type="scientific">Datura stramonium</name>
    <name type="common">Jimsonweed</name>
    <name type="synonym">Common thornapple</name>
    <dbReference type="NCBI Taxonomy" id="4076"/>
    <lineage>
        <taxon>Eukaryota</taxon>
        <taxon>Viridiplantae</taxon>
        <taxon>Streptophyta</taxon>
        <taxon>Embryophyta</taxon>
        <taxon>Tracheophyta</taxon>
        <taxon>Spermatophyta</taxon>
        <taxon>Magnoliopsida</taxon>
        <taxon>eudicotyledons</taxon>
        <taxon>Gunneridae</taxon>
        <taxon>Pentapetalae</taxon>
        <taxon>asterids</taxon>
        <taxon>lamiids</taxon>
        <taxon>Solanales</taxon>
        <taxon>Solanaceae</taxon>
        <taxon>Solanoideae</taxon>
        <taxon>Datureae</taxon>
        <taxon>Datura</taxon>
    </lineage>
</organism>
<dbReference type="EMBL" id="JACEIK010036539">
    <property type="protein sequence ID" value="MCE5166912.1"/>
    <property type="molecule type" value="Genomic_DNA"/>
</dbReference>
<name>A0ABS8Y8Z6_DATST</name>
<reference evidence="2 3" key="1">
    <citation type="journal article" date="2021" name="BMC Genomics">
        <title>Datura genome reveals duplications of psychoactive alkaloid biosynthetic genes and high mutation rate following tissue culture.</title>
        <authorList>
            <person name="Rajewski A."/>
            <person name="Carter-House D."/>
            <person name="Stajich J."/>
            <person name="Litt A."/>
        </authorList>
    </citation>
    <scope>NUCLEOTIDE SEQUENCE [LARGE SCALE GENOMIC DNA]</scope>
    <source>
        <strain evidence="2">AR-01</strain>
    </source>
</reference>
<feature type="non-terminal residue" evidence="2">
    <location>
        <position position="1"/>
    </location>
</feature>
<gene>
    <name evidence="2" type="ORF">HAX54_029448</name>
</gene>
<proteinExistence type="predicted"/>
<evidence type="ECO:0000313" key="2">
    <source>
        <dbReference type="EMBL" id="MCE5166912.1"/>
    </source>
</evidence>
<accession>A0ABS8Y8Z6</accession>
<keyword evidence="1" id="KW-0732">Signal</keyword>